<gene>
    <name evidence="2" type="ORF">PANT1444_LOCUS7033</name>
</gene>
<proteinExistence type="predicted"/>
<accession>A0A7S0EET6</accession>
<evidence type="ECO:0000313" key="2">
    <source>
        <dbReference type="EMBL" id="CAD8481326.1"/>
    </source>
</evidence>
<organism evidence="2">
    <name type="scientific">Phaeocystis antarctica</name>
    <dbReference type="NCBI Taxonomy" id="33657"/>
    <lineage>
        <taxon>Eukaryota</taxon>
        <taxon>Haptista</taxon>
        <taxon>Haptophyta</taxon>
        <taxon>Prymnesiophyceae</taxon>
        <taxon>Phaeocystales</taxon>
        <taxon>Phaeocystaceae</taxon>
        <taxon>Phaeocystis</taxon>
    </lineage>
</organism>
<evidence type="ECO:0000256" key="1">
    <source>
        <dbReference type="SAM" id="MobiDB-lite"/>
    </source>
</evidence>
<dbReference type="AlphaFoldDB" id="A0A7S0EET6"/>
<sequence>MGFLGGINNLGKSRSGASPKTAGLPKTDRDNPPKDRGDGLGPLVRHRDVLGATRLAGDTAIAGASRPSVPPLTRKLSVISQKTVETLEGLEEELGSMKVHCDEAEHDLDHPGEDGFRAGLRGDLATMHGSANRLLATRLDAILTSELTSGRDAARAKRKVLIGQSEALIDRCELLVKRYDVEKDATGIAAARPEPDAAPSEQ</sequence>
<feature type="compositionally biased region" description="Basic and acidic residues" evidence="1">
    <location>
        <begin position="26"/>
        <end position="38"/>
    </location>
</feature>
<name>A0A7S0EET6_9EUKA</name>
<feature type="region of interest" description="Disordered" evidence="1">
    <location>
        <begin position="1"/>
        <end position="44"/>
    </location>
</feature>
<dbReference type="EMBL" id="HBEP01012440">
    <property type="protein sequence ID" value="CAD8481326.1"/>
    <property type="molecule type" value="Transcribed_RNA"/>
</dbReference>
<reference evidence="2" key="1">
    <citation type="submission" date="2021-01" db="EMBL/GenBank/DDBJ databases">
        <authorList>
            <person name="Corre E."/>
            <person name="Pelletier E."/>
            <person name="Niang G."/>
            <person name="Scheremetjew M."/>
            <person name="Finn R."/>
            <person name="Kale V."/>
            <person name="Holt S."/>
            <person name="Cochrane G."/>
            <person name="Meng A."/>
            <person name="Brown T."/>
            <person name="Cohen L."/>
        </authorList>
    </citation>
    <scope>NUCLEOTIDE SEQUENCE</scope>
    <source>
        <strain evidence="2">CCMP1374</strain>
    </source>
</reference>
<protein>
    <submittedName>
        <fullName evidence="2">Uncharacterized protein</fullName>
    </submittedName>
</protein>